<sequence>MSFALEETLESDWVAVRPHVFDEREKHKFVFIVAWNEIEGKFAITCHNRTAQRQRSGSREQAGARGGADPGAPASDGTRGPGSPAGKGRPEAIASATLGRSPGPRRSPAWAEGGSPRRARGLRGDPLLRCPAGKGAESPLRSPVRAKTSPVRRGSEGKDVAGAAAAAALPAPREAPVSSVRVVSACGAVSEEIEVLEMVREDEAAPASLALSDAEQPPSTAELESPAEECSWAGLFSFQDLRAVHQQLCSVNSQLEQCLPVFPEEPSGMWTVLFGGAPEMTEQEIDTLCYQLQVYLGHGLDTCGWKILSQVLFTETDDPEEYYESLSELRQKGYEEVLQRARKRIQELLDKHKNTESMVELLDLYQMEDEAYSSLAEATTELYQYLLQPFRDMRELAMLRRQQIKISMENDYLGPRRIESLQKEDADWQRKAHMAVLSIQDLTVKYFEITAKAQKAVYDRMRADQKKFGKASWAAAAERMEKLQYAVSKETLQMMRAKEICLEQRKHALKEEMQSLQGGTEAIARLDQLEADYYDLQLQLYEVQFEILKCEELLLTAQLESIKRLISEKRDEVVYYDTYESMEAMLEKEEMAVSVHLQREELQKLQQKARQLEARRGRVSAKKAYLRNKKEICIAKHNEKFQQRLRSEDEYRTHHTVQLKREKLHDEEERKSAWVSQERQRTLDRLRTFKQRYPGQVILKSTRLRLAHARSSSTASPVRSEDPCDSLPGALQVQETSEKVEEGPGKLGSSQKTEAQSLTQLEDTSLAQLEATSLPLSGVTSELPPTVSLPLLNNIDLEPGSVTVAPLPPPLPPTPPSLHPPPSLQTLEKGLPRTEGNEKRIPKSASAPSAHLFDSSQLVSARKKLKKTAEGLQRRRVSSPMDEVLASLKRGSFHLKKVEQRTLPPFPDEDDSNNILAQIRKGVKLKKVQKEVLRESFTLLPDTDPLTRSIHEALRRIKEASPESEDEEEALPCTDWEN</sequence>
<dbReference type="Proteomes" id="UP000291022">
    <property type="component" value="Unassembled WGS sequence"/>
</dbReference>
<dbReference type="STRING" id="9643.ENSUAMP00000032232"/>
<accession>A0A452SI61</accession>
<dbReference type="Pfam" id="PF15871">
    <property type="entry name" value="JMY"/>
    <property type="match status" value="1"/>
</dbReference>
<evidence type="ECO:0000256" key="8">
    <source>
        <dbReference type="SAM" id="MobiDB-lite"/>
    </source>
</evidence>
<dbReference type="PROSITE" id="PS51082">
    <property type="entry name" value="WH2"/>
    <property type="match status" value="1"/>
</dbReference>
<dbReference type="GO" id="GO:0071933">
    <property type="term" value="F:Arp2/3 complex binding"/>
    <property type="evidence" value="ECO:0007669"/>
    <property type="project" value="TreeGrafter"/>
</dbReference>
<dbReference type="GO" id="GO:0070060">
    <property type="term" value="P:'de novo' actin filament nucleation"/>
    <property type="evidence" value="ECO:0007669"/>
    <property type="project" value="TreeGrafter"/>
</dbReference>
<gene>
    <name evidence="10" type="primary">JMY</name>
</gene>
<feature type="coiled-coil region" evidence="7">
    <location>
        <begin position="588"/>
        <end position="622"/>
    </location>
</feature>
<organism evidence="10 11">
    <name type="scientific">Ursus americanus</name>
    <name type="common">American black bear</name>
    <name type="synonym">Euarctos americanus</name>
    <dbReference type="NCBI Taxonomy" id="9643"/>
    <lineage>
        <taxon>Eukaryota</taxon>
        <taxon>Metazoa</taxon>
        <taxon>Chordata</taxon>
        <taxon>Craniata</taxon>
        <taxon>Vertebrata</taxon>
        <taxon>Euteleostomi</taxon>
        <taxon>Mammalia</taxon>
        <taxon>Eutheria</taxon>
        <taxon>Laurasiatheria</taxon>
        <taxon>Carnivora</taxon>
        <taxon>Caniformia</taxon>
        <taxon>Ursidae</taxon>
        <taxon>Ursus</taxon>
    </lineage>
</organism>
<evidence type="ECO:0000256" key="2">
    <source>
        <dbReference type="ARBA" id="ARBA00022490"/>
    </source>
</evidence>
<dbReference type="GO" id="GO:0043065">
    <property type="term" value="P:positive regulation of apoptotic process"/>
    <property type="evidence" value="ECO:0007669"/>
    <property type="project" value="TreeGrafter"/>
</dbReference>
<keyword evidence="6" id="KW-0968">Cytoplasmic vesicle</keyword>
<evidence type="ECO:0000313" key="10">
    <source>
        <dbReference type="Ensembl" id="ENSUAMP00000032232.1"/>
    </source>
</evidence>
<dbReference type="GeneTree" id="ENSGT00510000046704"/>
<evidence type="ECO:0000256" key="4">
    <source>
        <dbReference type="ARBA" id="ARBA00023136"/>
    </source>
</evidence>
<evidence type="ECO:0000256" key="1">
    <source>
        <dbReference type="ARBA" id="ARBA00004156"/>
    </source>
</evidence>
<feature type="compositionally biased region" description="Acidic residues" evidence="8">
    <location>
        <begin position="962"/>
        <end position="978"/>
    </location>
</feature>
<evidence type="ECO:0000256" key="3">
    <source>
        <dbReference type="ARBA" id="ARBA00023054"/>
    </source>
</evidence>
<dbReference type="GO" id="GO:0031252">
    <property type="term" value="C:cell leading edge"/>
    <property type="evidence" value="ECO:0007669"/>
    <property type="project" value="Ensembl"/>
</dbReference>
<dbReference type="GO" id="GO:0003779">
    <property type="term" value="F:actin binding"/>
    <property type="evidence" value="ECO:0007669"/>
    <property type="project" value="UniProtKB-KW"/>
</dbReference>
<evidence type="ECO:0000313" key="11">
    <source>
        <dbReference type="Proteomes" id="UP000291022"/>
    </source>
</evidence>
<dbReference type="InterPro" id="IPR031808">
    <property type="entry name" value="JMY/WHAMM_N"/>
</dbReference>
<feature type="domain" description="WH2" evidence="9">
    <location>
        <begin position="911"/>
        <end position="928"/>
    </location>
</feature>
<name>A0A452SI61_URSAM</name>
<feature type="coiled-coil region" evidence="7">
    <location>
        <begin position="331"/>
        <end position="358"/>
    </location>
</feature>
<dbReference type="GO" id="GO:0000421">
    <property type="term" value="C:autophagosome membrane"/>
    <property type="evidence" value="ECO:0007669"/>
    <property type="project" value="Ensembl"/>
</dbReference>
<reference evidence="10" key="2">
    <citation type="submission" date="2025-08" db="UniProtKB">
        <authorList>
            <consortium name="Ensembl"/>
        </authorList>
    </citation>
    <scope>IDENTIFICATION</scope>
</reference>
<dbReference type="GO" id="GO:0003713">
    <property type="term" value="F:transcription coactivator activity"/>
    <property type="evidence" value="ECO:0007669"/>
    <property type="project" value="TreeGrafter"/>
</dbReference>
<dbReference type="InterPro" id="IPR003124">
    <property type="entry name" value="WH2_dom"/>
</dbReference>
<feature type="region of interest" description="Disordered" evidence="8">
    <location>
        <begin position="706"/>
        <end position="758"/>
    </location>
</feature>
<dbReference type="Ensembl" id="ENSUAMT00000035931.1">
    <property type="protein sequence ID" value="ENSUAMP00000032232.1"/>
    <property type="gene ID" value="ENSUAMG00000024643.1"/>
</dbReference>
<reference evidence="10" key="3">
    <citation type="submission" date="2025-09" db="UniProtKB">
        <authorList>
            <consortium name="Ensembl"/>
        </authorList>
    </citation>
    <scope>IDENTIFICATION</scope>
</reference>
<evidence type="ECO:0000259" key="9">
    <source>
        <dbReference type="PROSITE" id="PS51082"/>
    </source>
</evidence>
<dbReference type="PANTHER" id="PTHR23330:SF8">
    <property type="entry name" value="JUNCTION-MEDIATING AND -REGULATORY PROTEIN"/>
    <property type="match status" value="1"/>
</dbReference>
<dbReference type="GO" id="GO:0034314">
    <property type="term" value="P:Arp2/3 complex-mediated actin nucleation"/>
    <property type="evidence" value="ECO:0007669"/>
    <property type="project" value="TreeGrafter"/>
</dbReference>
<keyword evidence="5" id="KW-0009">Actin-binding</keyword>
<keyword evidence="11" id="KW-1185">Reference proteome</keyword>
<evidence type="ECO:0000256" key="5">
    <source>
        <dbReference type="ARBA" id="ARBA00023203"/>
    </source>
</evidence>
<feature type="compositionally biased region" description="Pro residues" evidence="8">
    <location>
        <begin position="806"/>
        <end position="823"/>
    </location>
</feature>
<keyword evidence="4" id="KW-0472">Membrane</keyword>
<dbReference type="PANTHER" id="PTHR23330">
    <property type="entry name" value="P300 TRANSCRIPTIONAL COFACTOR JMY-RELATED"/>
    <property type="match status" value="1"/>
</dbReference>
<reference evidence="11" key="1">
    <citation type="submission" date="2016-06" db="EMBL/GenBank/DDBJ databases">
        <title>De novo assembly and RNA-Seq shows season-dependent expression and editing in black bear kidneys.</title>
        <authorList>
            <person name="Korstanje R."/>
            <person name="Srivastava A."/>
            <person name="Sarsani V.K."/>
            <person name="Sheehan S.M."/>
            <person name="Seger R.L."/>
            <person name="Barter M.E."/>
            <person name="Lindqvist C."/>
            <person name="Brody L.C."/>
            <person name="Mullikin J.C."/>
        </authorList>
    </citation>
    <scope>NUCLEOTIDE SEQUENCE [LARGE SCALE GENOMIC DNA]</scope>
</reference>
<dbReference type="GO" id="GO:0009267">
    <property type="term" value="P:cellular response to starvation"/>
    <property type="evidence" value="ECO:0007669"/>
    <property type="project" value="Ensembl"/>
</dbReference>
<dbReference type="GO" id="GO:0005634">
    <property type="term" value="C:nucleus"/>
    <property type="evidence" value="ECO:0007669"/>
    <property type="project" value="TreeGrafter"/>
</dbReference>
<dbReference type="GO" id="GO:0030659">
    <property type="term" value="C:cytoplasmic vesicle membrane"/>
    <property type="evidence" value="ECO:0007669"/>
    <property type="project" value="UniProtKB-SubCell"/>
</dbReference>
<protein>
    <submittedName>
        <fullName evidence="10">Junction mediating and regulatory protein, p53 cofactor</fullName>
    </submittedName>
</protein>
<feature type="compositionally biased region" description="Polar residues" evidence="8">
    <location>
        <begin position="748"/>
        <end position="758"/>
    </location>
</feature>
<dbReference type="GO" id="GO:0008017">
    <property type="term" value="F:microtubule binding"/>
    <property type="evidence" value="ECO:0007669"/>
    <property type="project" value="Ensembl"/>
</dbReference>
<dbReference type="InterPro" id="IPR031738">
    <property type="entry name" value="JMY/WHAMM"/>
</dbReference>
<feature type="region of interest" description="Disordered" evidence="8">
    <location>
        <begin position="50"/>
        <end position="158"/>
    </location>
</feature>
<feature type="compositionally biased region" description="Basic and acidic residues" evidence="8">
    <location>
        <begin position="830"/>
        <end position="841"/>
    </location>
</feature>
<evidence type="ECO:0000256" key="7">
    <source>
        <dbReference type="SAM" id="Coils"/>
    </source>
</evidence>
<dbReference type="OMA" id="PGEECSW"/>
<keyword evidence="3 7" id="KW-0175">Coiled coil</keyword>
<dbReference type="GO" id="GO:0072332">
    <property type="term" value="P:intrinsic apoptotic signaling pathway by p53 class mediator"/>
    <property type="evidence" value="ECO:0007669"/>
    <property type="project" value="TreeGrafter"/>
</dbReference>
<keyword evidence="2" id="KW-0963">Cytoplasm</keyword>
<comment type="subcellular location">
    <subcellularLocation>
        <location evidence="1">Cytoplasmic vesicle membrane</location>
    </subcellularLocation>
</comment>
<dbReference type="Pfam" id="PF15920">
    <property type="entry name" value="WHAMM-JMY_N"/>
    <property type="match status" value="2"/>
</dbReference>
<feature type="region of interest" description="Disordered" evidence="8">
    <location>
        <begin position="957"/>
        <end position="978"/>
    </location>
</feature>
<feature type="region of interest" description="Disordered" evidence="8">
    <location>
        <begin position="803"/>
        <end position="850"/>
    </location>
</feature>
<evidence type="ECO:0000256" key="6">
    <source>
        <dbReference type="ARBA" id="ARBA00023329"/>
    </source>
</evidence>
<dbReference type="AlphaFoldDB" id="A0A452SI61"/>
<proteinExistence type="predicted"/>